<gene>
    <name evidence="1" type="ORF">CJP73_00680</name>
</gene>
<dbReference type="OrthoDB" id="8612748at2"/>
<dbReference type="EMBL" id="NQYH01000001">
    <property type="protein sequence ID" value="RIY41996.1"/>
    <property type="molecule type" value="Genomic_DNA"/>
</dbReference>
<dbReference type="Proteomes" id="UP000266206">
    <property type="component" value="Unassembled WGS sequence"/>
</dbReference>
<sequence length="73" mass="8410">MFLTDEQLADFTEIRTGKGGKTREQLQCEHLRKIGVPFYPSARGKPMVVAEVLTGRKIENPKPKWQPKVLQMR</sequence>
<evidence type="ECO:0000313" key="2">
    <source>
        <dbReference type="Proteomes" id="UP000266206"/>
    </source>
</evidence>
<protein>
    <submittedName>
        <fullName evidence="1">Uncharacterized protein</fullName>
    </submittedName>
</protein>
<dbReference type="AlphaFoldDB" id="A0A3A1YWR8"/>
<evidence type="ECO:0000313" key="1">
    <source>
        <dbReference type="EMBL" id="RIY41996.1"/>
    </source>
</evidence>
<reference evidence="1 2" key="1">
    <citation type="submission" date="2017-08" db="EMBL/GenBank/DDBJ databases">
        <title>Pusillimonas indicus sp. nov., a member of the family Alcaligenaceae isolated from surface seawater.</title>
        <authorList>
            <person name="Li J."/>
        </authorList>
    </citation>
    <scope>NUCLEOTIDE SEQUENCE [LARGE SCALE GENOMIC DNA]</scope>
    <source>
        <strain evidence="1 2">L52-1-41</strain>
    </source>
</reference>
<name>A0A3A1YWR8_9BURK</name>
<dbReference type="RefSeq" id="WP_119515221.1">
    <property type="nucleotide sequence ID" value="NZ_NQYH01000001.1"/>
</dbReference>
<proteinExistence type="predicted"/>
<accession>A0A3A1YWR8</accession>
<organism evidence="1 2">
    <name type="scientific">Neopusillimonas maritima</name>
    <dbReference type="NCBI Taxonomy" id="2026239"/>
    <lineage>
        <taxon>Bacteria</taxon>
        <taxon>Pseudomonadati</taxon>
        <taxon>Pseudomonadota</taxon>
        <taxon>Betaproteobacteria</taxon>
        <taxon>Burkholderiales</taxon>
        <taxon>Alcaligenaceae</taxon>
        <taxon>Neopusillimonas</taxon>
    </lineage>
</organism>
<comment type="caution">
    <text evidence="1">The sequence shown here is derived from an EMBL/GenBank/DDBJ whole genome shotgun (WGS) entry which is preliminary data.</text>
</comment>